<organism evidence="3 4">
    <name type="scientific">Deinococcus carri</name>
    <dbReference type="NCBI Taxonomy" id="1211323"/>
    <lineage>
        <taxon>Bacteria</taxon>
        <taxon>Thermotogati</taxon>
        <taxon>Deinococcota</taxon>
        <taxon>Deinococci</taxon>
        <taxon>Deinococcales</taxon>
        <taxon>Deinococcaceae</taxon>
        <taxon>Deinococcus</taxon>
    </lineage>
</organism>
<evidence type="ECO:0000313" key="3">
    <source>
        <dbReference type="EMBL" id="GAA5512704.1"/>
    </source>
</evidence>
<evidence type="ECO:0000259" key="1">
    <source>
        <dbReference type="Pfam" id="PF08721"/>
    </source>
</evidence>
<dbReference type="InterPro" id="IPR014833">
    <property type="entry name" value="TnsA_N"/>
</dbReference>
<accession>A0ABP9W5U8</accession>
<sequence>MRPPPKPLGEHPVRAITKNHRAVTGTLASTKGPAGAQYESALERDFFLQLDFDPSVVRFVPQPVLISWVNGRGRKLQYPPDVLVHYSDGRRPALFEVKYVAETQEKADELRIKFRAARAFAREQGWTFTLVTERTVRAPSLKNIQFLRPYAARVFAEDQTGPLLTALGHEVSTPESLLSTFPEAERPHLIPALWHLVATHRIEADLSLPFTMKSAIRARRRS</sequence>
<dbReference type="InterPro" id="IPR014832">
    <property type="entry name" value="TnsA_C"/>
</dbReference>
<gene>
    <name evidence="3" type="ORF">Dcar01_01422</name>
</gene>
<protein>
    <recommendedName>
        <fullName evidence="5">TnsA endonuclease N-terminal domain-containing protein</fullName>
    </recommendedName>
</protein>
<dbReference type="Pfam" id="PF08721">
    <property type="entry name" value="Tn7_Tnp_TnsA_C"/>
    <property type="match status" value="1"/>
</dbReference>
<reference evidence="3 4" key="1">
    <citation type="submission" date="2024-02" db="EMBL/GenBank/DDBJ databases">
        <title>Deinococcus carri NBRC 110142.</title>
        <authorList>
            <person name="Ichikawa N."/>
            <person name="Katano-Makiyama Y."/>
            <person name="Hidaka K."/>
        </authorList>
    </citation>
    <scope>NUCLEOTIDE SEQUENCE [LARGE SCALE GENOMIC DNA]</scope>
    <source>
        <strain evidence="3 4">NBRC 110142</strain>
    </source>
</reference>
<comment type="caution">
    <text evidence="3">The sequence shown here is derived from an EMBL/GenBank/DDBJ whole genome shotgun (WGS) entry which is preliminary data.</text>
</comment>
<keyword evidence="4" id="KW-1185">Reference proteome</keyword>
<dbReference type="RefSeq" id="WP_345463034.1">
    <property type="nucleotide sequence ID" value="NZ_BAABRP010000003.1"/>
</dbReference>
<dbReference type="Proteomes" id="UP001401887">
    <property type="component" value="Unassembled WGS sequence"/>
</dbReference>
<feature type="domain" description="TnsA endonuclease N-terminal" evidence="2">
    <location>
        <begin position="53"/>
        <end position="133"/>
    </location>
</feature>
<dbReference type="Pfam" id="PF08722">
    <property type="entry name" value="Tn7_TnsA-like_N"/>
    <property type="match status" value="1"/>
</dbReference>
<name>A0ABP9W5U8_9DEIO</name>
<proteinExistence type="predicted"/>
<dbReference type="EMBL" id="BAABRP010000003">
    <property type="protein sequence ID" value="GAA5512704.1"/>
    <property type="molecule type" value="Genomic_DNA"/>
</dbReference>
<feature type="domain" description="TnsA endonuclease C-terminal" evidence="1">
    <location>
        <begin position="138"/>
        <end position="206"/>
    </location>
</feature>
<evidence type="ECO:0000259" key="2">
    <source>
        <dbReference type="Pfam" id="PF08722"/>
    </source>
</evidence>
<evidence type="ECO:0008006" key="5">
    <source>
        <dbReference type="Google" id="ProtNLM"/>
    </source>
</evidence>
<evidence type="ECO:0000313" key="4">
    <source>
        <dbReference type="Proteomes" id="UP001401887"/>
    </source>
</evidence>